<keyword evidence="2" id="KW-0663">Pyridoxal phosphate</keyword>
<proteinExistence type="predicted"/>
<feature type="domain" description="Aminotransferase class I/classII large" evidence="3">
    <location>
        <begin position="41"/>
        <end position="358"/>
    </location>
</feature>
<reference evidence="4" key="1">
    <citation type="submission" date="2023-09" db="EMBL/GenBank/DDBJ databases">
        <authorList>
            <consortium name="CW5 consortium"/>
            <person name="Lu C.-W."/>
        </authorList>
    </citation>
    <scope>NUCLEOTIDE SEQUENCE</scope>
    <source>
        <strain evidence="4">KPS</strain>
    </source>
</reference>
<gene>
    <name evidence="4" type="ORF">KPS_003461</name>
</gene>
<keyword evidence="4" id="KW-0032">Aminotransferase</keyword>
<evidence type="ECO:0000256" key="1">
    <source>
        <dbReference type="ARBA" id="ARBA00001933"/>
    </source>
</evidence>
<keyword evidence="4" id="KW-0808">Transferase</keyword>
<dbReference type="Pfam" id="PF00155">
    <property type="entry name" value="Aminotran_1_2"/>
    <property type="match status" value="1"/>
</dbReference>
<dbReference type="GO" id="GO:0008483">
    <property type="term" value="F:transaminase activity"/>
    <property type="evidence" value="ECO:0007669"/>
    <property type="project" value="UniProtKB-KW"/>
</dbReference>
<dbReference type="PANTHER" id="PTHR42885:SF1">
    <property type="entry name" value="THREONINE-PHOSPHATE DECARBOXYLASE"/>
    <property type="match status" value="1"/>
</dbReference>
<dbReference type="InterPro" id="IPR004839">
    <property type="entry name" value="Aminotransferase_I/II_large"/>
</dbReference>
<dbReference type="SUPFAM" id="SSF53383">
    <property type="entry name" value="PLP-dependent transferases"/>
    <property type="match status" value="1"/>
</dbReference>
<dbReference type="InterPro" id="IPR015421">
    <property type="entry name" value="PyrdxlP-dep_Trfase_major"/>
</dbReference>
<dbReference type="EMBL" id="CP133659">
    <property type="protein sequence ID" value="WMW65342.1"/>
    <property type="molecule type" value="Genomic_DNA"/>
</dbReference>
<sequence length="367" mass="39722">MYRVARELGVAPEAILDCGSNGFAQAEDLTRDLVASVPYPFEHYPDPDSTALRQRLALDEGVSPDQLLVGNGSSELIWLALRVLRPTRVTLLGPTFSEYVRACDAHGIPWRVLHSAPADALETPPAASAPPPGDARRELAVLCSPGNPCAIAAPDLPALVAALARQGYGTVLVDLTYRDFLWGTPEYVGHHWQTLTTACTFGTTVLGLHSFTKFFHCTGIRLGYLAGPGALLAGLHAARPPWMVSPYAEAMGQRFLDARPAYRDRLPTLRIDRATLLRAARATGLFDPGAMLEGASFLTCRLHPRLLAQGVTSGSVRAQLLRHHVLVRACDNIPGMPTGYLRMQARPAQEGERLAEALRQVARSLDA</sequence>
<dbReference type="Gene3D" id="3.90.1150.10">
    <property type="entry name" value="Aspartate Aminotransferase, domain 1"/>
    <property type="match status" value="1"/>
</dbReference>
<comment type="cofactor">
    <cofactor evidence="1">
        <name>pyridoxal 5'-phosphate</name>
        <dbReference type="ChEBI" id="CHEBI:597326"/>
    </cofactor>
</comment>
<dbReference type="InterPro" id="IPR015422">
    <property type="entry name" value="PyrdxlP-dep_Trfase_small"/>
</dbReference>
<keyword evidence="5" id="KW-1185">Reference proteome</keyword>
<protein>
    <submittedName>
        <fullName evidence="4">Aminotransferase class I/II-fold pyridoxal phosphate-dependent enzyme</fullName>
    </submittedName>
</protein>
<evidence type="ECO:0000313" key="5">
    <source>
        <dbReference type="Proteomes" id="UP001180616"/>
    </source>
</evidence>
<dbReference type="RefSeq" id="WP_309541353.1">
    <property type="nucleotide sequence ID" value="NZ_CP133659.1"/>
</dbReference>
<organism evidence="4 5">
    <name type="scientific">Nitratidesulfovibrio liaohensis</name>
    <dbReference type="NCBI Taxonomy" id="2604158"/>
    <lineage>
        <taxon>Bacteria</taxon>
        <taxon>Pseudomonadati</taxon>
        <taxon>Thermodesulfobacteriota</taxon>
        <taxon>Desulfovibrionia</taxon>
        <taxon>Desulfovibrionales</taxon>
        <taxon>Desulfovibrionaceae</taxon>
        <taxon>Nitratidesulfovibrio</taxon>
    </lineage>
</organism>
<dbReference type="Gene3D" id="3.40.640.10">
    <property type="entry name" value="Type I PLP-dependent aspartate aminotransferase-like (Major domain)"/>
    <property type="match status" value="1"/>
</dbReference>
<dbReference type="InterPro" id="IPR015424">
    <property type="entry name" value="PyrdxlP-dep_Trfase"/>
</dbReference>
<evidence type="ECO:0000259" key="3">
    <source>
        <dbReference type="Pfam" id="PF00155"/>
    </source>
</evidence>
<evidence type="ECO:0000256" key="2">
    <source>
        <dbReference type="ARBA" id="ARBA00022898"/>
    </source>
</evidence>
<evidence type="ECO:0000313" key="4">
    <source>
        <dbReference type="EMBL" id="WMW65342.1"/>
    </source>
</evidence>
<accession>A0ABY9R162</accession>
<dbReference type="PANTHER" id="PTHR42885">
    <property type="entry name" value="HISTIDINOL-PHOSPHATE AMINOTRANSFERASE-RELATED"/>
    <property type="match status" value="1"/>
</dbReference>
<dbReference type="CDD" id="cd00609">
    <property type="entry name" value="AAT_like"/>
    <property type="match status" value="1"/>
</dbReference>
<dbReference type="Proteomes" id="UP001180616">
    <property type="component" value="Chromosome"/>
</dbReference>
<name>A0ABY9R162_9BACT</name>